<keyword evidence="3" id="KW-0479">Metal-binding</keyword>
<dbReference type="OrthoDB" id="9797132at2"/>
<keyword evidence="2" id="KW-0963">Cytoplasm</keyword>
<dbReference type="Pfam" id="PF01814">
    <property type="entry name" value="Hemerythrin"/>
    <property type="match status" value="1"/>
</dbReference>
<dbReference type="InterPro" id="IPR019903">
    <property type="entry name" value="RIC_family"/>
</dbReference>
<accession>A0A292YLC8</accession>
<reference evidence="7" key="1">
    <citation type="submission" date="2017-07" db="EMBL/GenBank/DDBJ databases">
        <title>Draft genome sequence of Effusibacillus lacus strain skLN1.</title>
        <authorList>
            <person name="Watanabe M."/>
            <person name="Kojima H."/>
            <person name="Fukui M."/>
        </authorList>
    </citation>
    <scope>NUCLEOTIDE SEQUENCE [LARGE SCALE GENOMIC DNA]</scope>
    <source>
        <strain evidence="7">skLN1</strain>
    </source>
</reference>
<dbReference type="GO" id="GO:0005737">
    <property type="term" value="C:cytoplasm"/>
    <property type="evidence" value="ECO:0007669"/>
    <property type="project" value="UniProtKB-SubCell"/>
</dbReference>
<dbReference type="EMBL" id="BDUF01000015">
    <property type="protein sequence ID" value="GAX89184.1"/>
    <property type="molecule type" value="Genomic_DNA"/>
</dbReference>
<dbReference type="PANTHER" id="PTHR36438:SF1">
    <property type="entry name" value="IRON-SULFUR CLUSTER REPAIR PROTEIN YTFE"/>
    <property type="match status" value="1"/>
</dbReference>
<evidence type="ECO:0000256" key="1">
    <source>
        <dbReference type="ARBA" id="ARBA00004496"/>
    </source>
</evidence>
<evidence type="ECO:0000256" key="4">
    <source>
        <dbReference type="ARBA" id="ARBA00023004"/>
    </source>
</evidence>
<evidence type="ECO:0000313" key="6">
    <source>
        <dbReference type="EMBL" id="GAX89184.1"/>
    </source>
</evidence>
<gene>
    <name evidence="6" type="ORF">EFBL_0802</name>
</gene>
<dbReference type="AlphaFoldDB" id="A0A292YLC8"/>
<keyword evidence="7" id="KW-1185">Reference proteome</keyword>
<comment type="caution">
    <text evidence="6">The sequence shown here is derived from an EMBL/GenBank/DDBJ whole genome shotgun (WGS) entry which is preliminary data.</text>
</comment>
<dbReference type="InterPro" id="IPR038062">
    <property type="entry name" value="ScdA-like_N_sf"/>
</dbReference>
<dbReference type="Gene3D" id="1.10.3910.10">
    <property type="entry name" value="SP0561-like"/>
    <property type="match status" value="1"/>
</dbReference>
<dbReference type="RefSeq" id="WP_096180874.1">
    <property type="nucleotide sequence ID" value="NZ_BDUF01000015.1"/>
</dbReference>
<evidence type="ECO:0000313" key="7">
    <source>
        <dbReference type="Proteomes" id="UP000217785"/>
    </source>
</evidence>
<keyword evidence="4" id="KW-0408">Iron</keyword>
<comment type="subcellular location">
    <subcellularLocation>
        <location evidence="1">Cytoplasm</location>
    </subcellularLocation>
</comment>
<name>A0A292YLC8_9BACL</name>
<dbReference type="NCBIfam" id="TIGR03652">
    <property type="entry name" value="FeS_repair_RIC"/>
    <property type="match status" value="1"/>
</dbReference>
<dbReference type="Proteomes" id="UP000217785">
    <property type="component" value="Unassembled WGS sequence"/>
</dbReference>
<dbReference type="InterPro" id="IPR012312">
    <property type="entry name" value="Hemerythrin-like"/>
</dbReference>
<evidence type="ECO:0000259" key="5">
    <source>
        <dbReference type="Pfam" id="PF01814"/>
    </source>
</evidence>
<evidence type="ECO:0000256" key="2">
    <source>
        <dbReference type="ARBA" id="ARBA00022490"/>
    </source>
</evidence>
<evidence type="ECO:0000256" key="3">
    <source>
        <dbReference type="ARBA" id="ARBA00022723"/>
    </source>
</evidence>
<feature type="domain" description="Hemerythrin-like" evidence="5">
    <location>
        <begin position="86"/>
        <end position="231"/>
    </location>
</feature>
<dbReference type="Gene3D" id="1.20.120.520">
    <property type="entry name" value="nmb1532 protein domain like"/>
    <property type="match status" value="1"/>
</dbReference>
<sequence>MQTVFTGKEKVGDIVVNFPKASNLFKEYRIDFCCGGNRTLSEVLKQKGLDDGEVLNRLNRMYQDMVNLKESNLDFPSMGSLDLIEHIVNTHHVYLQKELPLLSEYVTKILRVHGASHGELAQLHRLFHTLKMELESHLIKEEEIIFPLIAEFEQTRSEEARNKAIKVIDELEKEHTGVGDILREMREITNQYTLPEGACRTYTLTFQKLEELESDLFQHIHLENNILFRRLAS</sequence>
<proteinExistence type="predicted"/>
<dbReference type="Pfam" id="PF04405">
    <property type="entry name" value="ScdA_N"/>
    <property type="match status" value="1"/>
</dbReference>
<dbReference type="PANTHER" id="PTHR36438">
    <property type="entry name" value="IRON-SULFUR CLUSTER REPAIR PROTEIN YTFE"/>
    <property type="match status" value="1"/>
</dbReference>
<dbReference type="GO" id="GO:0046872">
    <property type="term" value="F:metal ion binding"/>
    <property type="evidence" value="ECO:0007669"/>
    <property type="project" value="UniProtKB-KW"/>
</dbReference>
<organism evidence="6 7">
    <name type="scientific">Effusibacillus lacus</name>
    <dbReference type="NCBI Taxonomy" id="1348429"/>
    <lineage>
        <taxon>Bacteria</taxon>
        <taxon>Bacillati</taxon>
        <taxon>Bacillota</taxon>
        <taxon>Bacilli</taxon>
        <taxon>Bacillales</taxon>
        <taxon>Alicyclobacillaceae</taxon>
        <taxon>Effusibacillus</taxon>
    </lineage>
</organism>
<protein>
    <submittedName>
        <fullName evidence="6">Iron-sulfur cluster repair di-iron protein</fullName>
    </submittedName>
</protein>